<evidence type="ECO:0000256" key="9">
    <source>
        <dbReference type="ARBA" id="ARBA00023273"/>
    </source>
</evidence>
<evidence type="ECO:0000256" key="4">
    <source>
        <dbReference type="ARBA" id="ARBA00022701"/>
    </source>
</evidence>
<keyword evidence="3 11" id="KW-0963">Cytoplasm</keyword>
<comment type="function">
    <text evidence="10">Force generating protein of respiratory cilia. Produces force towards the minus ends of microtubules. Dynein has ATPase activity.</text>
</comment>
<accession>A0AAW1NL39</accession>
<dbReference type="PANTHER" id="PTHR11886">
    <property type="entry name" value="DYNEIN LIGHT CHAIN"/>
    <property type="match status" value="1"/>
</dbReference>
<evidence type="ECO:0000256" key="2">
    <source>
        <dbReference type="ARBA" id="ARBA00011655"/>
    </source>
</evidence>
<keyword evidence="5 11" id="KW-0243">Dynein</keyword>
<evidence type="ECO:0000313" key="12">
    <source>
        <dbReference type="EMBL" id="KAK9784930.1"/>
    </source>
</evidence>
<dbReference type="FunFam" id="3.30.740.10:FF:000002">
    <property type="entry name" value="Dynein light chain"/>
    <property type="match status" value="1"/>
</dbReference>
<proteinExistence type="inferred from homology"/>
<organism evidence="12 13">
    <name type="scientific">Symbiochloris irregularis</name>
    <dbReference type="NCBI Taxonomy" id="706552"/>
    <lineage>
        <taxon>Eukaryota</taxon>
        <taxon>Viridiplantae</taxon>
        <taxon>Chlorophyta</taxon>
        <taxon>core chlorophytes</taxon>
        <taxon>Trebouxiophyceae</taxon>
        <taxon>Trebouxiales</taxon>
        <taxon>Trebouxiaceae</taxon>
        <taxon>Symbiochloris</taxon>
    </lineage>
</organism>
<evidence type="ECO:0000256" key="1">
    <source>
        <dbReference type="ARBA" id="ARBA00004430"/>
    </source>
</evidence>
<protein>
    <recommendedName>
        <fullName evidence="11">Dynein light chain</fullName>
    </recommendedName>
</protein>
<evidence type="ECO:0000256" key="3">
    <source>
        <dbReference type="ARBA" id="ARBA00022490"/>
    </source>
</evidence>
<dbReference type="InterPro" id="IPR001372">
    <property type="entry name" value="Dynein_light_chain_typ-1/2"/>
</dbReference>
<dbReference type="Proteomes" id="UP001465755">
    <property type="component" value="Unassembled WGS sequence"/>
</dbReference>
<evidence type="ECO:0000256" key="11">
    <source>
        <dbReference type="RuleBase" id="RU365010"/>
    </source>
</evidence>
<dbReference type="PANTHER" id="PTHR11886:SF2">
    <property type="entry name" value="DYNEIN AXONEMAL LIGHT CHAIN 4"/>
    <property type="match status" value="1"/>
</dbReference>
<keyword evidence="7 11" id="KW-0505">Motor protein</keyword>
<keyword evidence="13" id="KW-1185">Reference proteome</keyword>
<dbReference type="CDD" id="cd21453">
    <property type="entry name" value="DLC-like_DNAL4"/>
    <property type="match status" value="1"/>
</dbReference>
<comment type="subcellular location">
    <subcellularLocation>
        <location evidence="1">Cytoplasm</location>
        <location evidence="1">Cytoskeleton</location>
        <location evidence="1">Cilium axoneme</location>
    </subcellularLocation>
</comment>
<evidence type="ECO:0000256" key="10">
    <source>
        <dbReference type="ARBA" id="ARBA00057688"/>
    </source>
</evidence>
<keyword evidence="9" id="KW-0966">Cell projection</keyword>
<reference evidence="12 13" key="1">
    <citation type="journal article" date="2024" name="Nat. Commun.">
        <title>Phylogenomics reveals the evolutionary origins of lichenization in chlorophyte algae.</title>
        <authorList>
            <person name="Puginier C."/>
            <person name="Libourel C."/>
            <person name="Otte J."/>
            <person name="Skaloud P."/>
            <person name="Haon M."/>
            <person name="Grisel S."/>
            <person name="Petersen M."/>
            <person name="Berrin J.G."/>
            <person name="Delaux P.M."/>
            <person name="Dal Grande F."/>
            <person name="Keller J."/>
        </authorList>
    </citation>
    <scope>NUCLEOTIDE SEQUENCE [LARGE SCALE GENOMIC DNA]</scope>
    <source>
        <strain evidence="12 13">SAG 2036</strain>
    </source>
</reference>
<dbReference type="AlphaFoldDB" id="A0AAW1NL39"/>
<dbReference type="Pfam" id="PF01221">
    <property type="entry name" value="Dynein_light"/>
    <property type="match status" value="1"/>
</dbReference>
<sequence>MAEPDYKKDMGAFLSMANYPLVKYTDMTTETRDSAVDICITAVEKFPSDLEKCTQVIKDAMDKKFGFPWHVIVGKYFSYEVTSEARHVLDLMVGGTTGVLLWKL</sequence>
<evidence type="ECO:0000256" key="7">
    <source>
        <dbReference type="ARBA" id="ARBA00023175"/>
    </source>
</evidence>
<name>A0AAW1NL39_9CHLO</name>
<dbReference type="GO" id="GO:0030286">
    <property type="term" value="C:dynein complex"/>
    <property type="evidence" value="ECO:0007669"/>
    <property type="project" value="UniProtKB-KW"/>
</dbReference>
<keyword evidence="8 11" id="KW-0206">Cytoskeleton</keyword>
<keyword evidence="6" id="KW-0969">Cilium</keyword>
<dbReference type="EMBL" id="JALJOQ010000326">
    <property type="protein sequence ID" value="KAK9784930.1"/>
    <property type="molecule type" value="Genomic_DNA"/>
</dbReference>
<evidence type="ECO:0000256" key="8">
    <source>
        <dbReference type="ARBA" id="ARBA00023212"/>
    </source>
</evidence>
<evidence type="ECO:0000313" key="13">
    <source>
        <dbReference type="Proteomes" id="UP001465755"/>
    </source>
</evidence>
<dbReference type="GO" id="GO:0005874">
    <property type="term" value="C:microtubule"/>
    <property type="evidence" value="ECO:0007669"/>
    <property type="project" value="UniProtKB-KW"/>
</dbReference>
<dbReference type="GO" id="GO:0007017">
    <property type="term" value="P:microtubule-based process"/>
    <property type="evidence" value="ECO:0007669"/>
    <property type="project" value="InterPro"/>
</dbReference>
<evidence type="ECO:0000256" key="5">
    <source>
        <dbReference type="ARBA" id="ARBA00023017"/>
    </source>
</evidence>
<keyword evidence="4 11" id="KW-0493">Microtubule</keyword>
<dbReference type="InterPro" id="IPR037177">
    <property type="entry name" value="DLC_sf"/>
</dbReference>
<dbReference type="Gene3D" id="3.30.740.10">
    <property type="entry name" value="Protein Inhibitor Of Neuronal Nitric Oxide Synthase"/>
    <property type="match status" value="1"/>
</dbReference>
<evidence type="ECO:0000256" key="6">
    <source>
        <dbReference type="ARBA" id="ARBA00023069"/>
    </source>
</evidence>
<dbReference type="SUPFAM" id="SSF54648">
    <property type="entry name" value="DLC"/>
    <property type="match status" value="1"/>
</dbReference>
<dbReference type="SMART" id="SM01375">
    <property type="entry name" value="Dynein_light"/>
    <property type="match status" value="1"/>
</dbReference>
<gene>
    <name evidence="12" type="ORF">WJX73_010202</name>
</gene>
<comment type="subunit">
    <text evidence="2">Consists of at least two heavy chains and a number of intermediate and light chains.</text>
</comment>
<comment type="caution">
    <text evidence="12">The sequence shown here is derived from an EMBL/GenBank/DDBJ whole genome shotgun (WGS) entry which is preliminary data.</text>
</comment>
<dbReference type="GO" id="GO:0005930">
    <property type="term" value="C:axoneme"/>
    <property type="evidence" value="ECO:0007669"/>
    <property type="project" value="UniProtKB-SubCell"/>
</dbReference>
<comment type="similarity">
    <text evidence="11">Belongs to the dynein light chain family.</text>
</comment>